<evidence type="ECO:0000313" key="6">
    <source>
        <dbReference type="EMBL" id="RJE27586.1"/>
    </source>
</evidence>
<dbReference type="Pfam" id="PF00743">
    <property type="entry name" value="FMO-like"/>
    <property type="match status" value="1"/>
</dbReference>
<dbReference type="EMBL" id="MVGC01000001">
    <property type="protein sequence ID" value="RJE27586.1"/>
    <property type="molecule type" value="Genomic_DNA"/>
</dbReference>
<evidence type="ECO:0000256" key="2">
    <source>
        <dbReference type="ARBA" id="ARBA00022630"/>
    </source>
</evidence>
<dbReference type="Proteomes" id="UP000266188">
    <property type="component" value="Unassembled WGS sequence"/>
</dbReference>
<accession>A0A3A2ZX08</accession>
<proteinExistence type="predicted"/>
<dbReference type="InterPro" id="IPR036188">
    <property type="entry name" value="FAD/NAD-bd_sf"/>
</dbReference>
<dbReference type="InterPro" id="IPR051820">
    <property type="entry name" value="FAD-binding_MO"/>
</dbReference>
<dbReference type="SUPFAM" id="SSF51905">
    <property type="entry name" value="FAD/NAD(P)-binding domain"/>
    <property type="match status" value="2"/>
</dbReference>
<keyword evidence="7" id="KW-1185">Reference proteome</keyword>
<dbReference type="PANTHER" id="PTHR43872">
    <property type="entry name" value="MONOOXYGENASE, PUTATIVE (AFU_ORTHOLOGUE AFUA_8G02570)-RELATED"/>
    <property type="match status" value="1"/>
</dbReference>
<comment type="cofactor">
    <cofactor evidence="1">
        <name>FAD</name>
        <dbReference type="ChEBI" id="CHEBI:57692"/>
    </cofactor>
</comment>
<evidence type="ECO:0000256" key="1">
    <source>
        <dbReference type="ARBA" id="ARBA00001974"/>
    </source>
</evidence>
<evidence type="ECO:0000256" key="4">
    <source>
        <dbReference type="ARBA" id="ARBA00023002"/>
    </source>
</evidence>
<dbReference type="GO" id="GO:0050660">
    <property type="term" value="F:flavin adenine dinucleotide binding"/>
    <property type="evidence" value="ECO:0007669"/>
    <property type="project" value="InterPro"/>
</dbReference>
<keyword evidence="2" id="KW-0285">Flavoprotein</keyword>
<comment type="caution">
    <text evidence="6">The sequence shown here is derived from an EMBL/GenBank/DDBJ whole genome shotgun (WGS) entry which is preliminary data.</text>
</comment>
<name>A0A3A2ZX08_9EURO</name>
<dbReference type="AlphaFoldDB" id="A0A3A2ZX08"/>
<gene>
    <name evidence="6" type="ORF">PHISCL_00011</name>
</gene>
<keyword evidence="5" id="KW-0503">Monooxygenase</keyword>
<keyword evidence="3" id="KW-0274">FAD</keyword>
<organism evidence="6 7">
    <name type="scientific">Aspergillus sclerotialis</name>
    <dbReference type="NCBI Taxonomy" id="2070753"/>
    <lineage>
        <taxon>Eukaryota</taxon>
        <taxon>Fungi</taxon>
        <taxon>Dikarya</taxon>
        <taxon>Ascomycota</taxon>
        <taxon>Pezizomycotina</taxon>
        <taxon>Eurotiomycetes</taxon>
        <taxon>Eurotiomycetidae</taxon>
        <taxon>Eurotiales</taxon>
        <taxon>Aspergillaceae</taxon>
        <taxon>Aspergillus</taxon>
        <taxon>Aspergillus subgen. Polypaecilum</taxon>
    </lineage>
</organism>
<keyword evidence="4" id="KW-0560">Oxidoreductase</keyword>
<protein>
    <submittedName>
        <fullName evidence="6">Thi4 family</fullName>
    </submittedName>
</protein>
<dbReference type="OrthoDB" id="66881at2759"/>
<dbReference type="GO" id="GO:0004499">
    <property type="term" value="F:N,N-dimethylaniline monooxygenase activity"/>
    <property type="evidence" value="ECO:0007669"/>
    <property type="project" value="InterPro"/>
</dbReference>
<reference evidence="7" key="1">
    <citation type="submission" date="2017-02" db="EMBL/GenBank/DDBJ databases">
        <authorList>
            <person name="Tafer H."/>
            <person name="Lopandic K."/>
        </authorList>
    </citation>
    <scope>NUCLEOTIDE SEQUENCE [LARGE SCALE GENOMIC DNA]</scope>
    <source>
        <strain evidence="7">CBS 366.77</strain>
    </source>
</reference>
<evidence type="ECO:0000256" key="5">
    <source>
        <dbReference type="ARBA" id="ARBA00023033"/>
    </source>
</evidence>
<dbReference type="GO" id="GO:0050661">
    <property type="term" value="F:NADP binding"/>
    <property type="evidence" value="ECO:0007669"/>
    <property type="project" value="InterPro"/>
</dbReference>
<evidence type="ECO:0000313" key="7">
    <source>
        <dbReference type="Proteomes" id="UP000266188"/>
    </source>
</evidence>
<evidence type="ECO:0000256" key="3">
    <source>
        <dbReference type="ARBA" id="ARBA00022827"/>
    </source>
</evidence>
<dbReference type="Gene3D" id="3.50.50.60">
    <property type="entry name" value="FAD/NAD(P)-binding domain"/>
    <property type="match status" value="1"/>
</dbReference>
<dbReference type="InterPro" id="IPR020946">
    <property type="entry name" value="Flavin_mOase-like"/>
</dbReference>
<dbReference type="PANTHER" id="PTHR43872:SF1">
    <property type="entry name" value="MONOOXYGENASE, PUTATIVE (AFU_ORTHOLOGUE AFUA_8G02570)-RELATED"/>
    <property type="match status" value="1"/>
</dbReference>
<dbReference type="PRINTS" id="PR00411">
    <property type="entry name" value="PNDRDTASEI"/>
</dbReference>
<sequence length="487" mass="55236">MQSVDYDVIIIGAGISGINFAYRLQERNPDLTYCILEARHEIGGTWSLFQYPGIRSDSDLHTFGFGWRPWKQDQPIAQGHLIADYMKESAAQENIDKKIKFHHQVDTAAWCTHSRTWTLTVSVGGTQPKKVLLHTRFLLFGTGYYDYNTPMHAEIPGVKNFQGTVVHPQFWPMDLDYSGKNVAIIGSGATAITLLPAMAQKASHITMVQRSPSYIMSVPKEDPLEKIIRALFPPSWATHLIRFKWILFSFLMVTYCQWFPNHARKLFQKHIAEQLPKGMSLDPDFKPPYNPWEQRVCVCPDGDFYASLQSGKASVKTGVIEIVTPTSIQLKSGDELRPDIIVTATGLKMRMAGGIELVVDGEPYKISDHFMWKGAMLEGLPNAVFAIGYVDASWTLGADATAQLACRLLRTMNQESTSMITPRRSEEEKRIMKETPLLYLTSTYVRKGASSLPKAGDCAPWRRRSYYWKDKFYARWGNIRQGMEWSA</sequence>